<dbReference type="Gene3D" id="3.30.565.10">
    <property type="entry name" value="Histidine kinase-like ATPase, C-terminal domain"/>
    <property type="match status" value="1"/>
</dbReference>
<evidence type="ECO:0000256" key="8">
    <source>
        <dbReference type="ARBA" id="ARBA00023012"/>
    </source>
</evidence>
<dbReference type="SUPFAM" id="SSF47384">
    <property type="entry name" value="Homodimeric domain of signal transducing histidine kinase"/>
    <property type="match status" value="1"/>
</dbReference>
<dbReference type="InterPro" id="IPR005467">
    <property type="entry name" value="His_kinase_dom"/>
</dbReference>
<evidence type="ECO:0000256" key="7">
    <source>
        <dbReference type="ARBA" id="ARBA00022840"/>
    </source>
</evidence>
<dbReference type="PANTHER" id="PTHR42878:SF7">
    <property type="entry name" value="SENSOR HISTIDINE KINASE GLRK"/>
    <property type="match status" value="1"/>
</dbReference>
<dbReference type="SUPFAM" id="SSF55781">
    <property type="entry name" value="GAF domain-like"/>
    <property type="match status" value="1"/>
</dbReference>
<accession>A0A1G7NQQ9</accession>
<dbReference type="Gene3D" id="1.10.287.130">
    <property type="match status" value="1"/>
</dbReference>
<dbReference type="OrthoDB" id="9811889at2"/>
<sequence>MQYEKAERDIFSNEAMRLKKLDNYEILNTHAENAFDQISKLAAEIFDVPFSGICFEGNGCFFVKSELGGSALEIIQDRDSARFAFFASVPIVSADDYRLGLIYVADNKFKSADARQLNMLQHLADMVVEKLESRMAIRRTLRAYDDRLHVLVHDLKNPMTTITLQSELLGRIPGIDDKTSLIAGKINMQSKKMIDNLNGILSAARKEVTSFKPKKDKIDLKQILEEVKQEFTLSLERKNQTILIDIQEPVEVFADADKIAMVFSQLIDNAIKFSPIGNEILITHQIADNEITVLIKDTGVGLTEEDLEKVFLKFAPLTSVSTSRENSYGLGLITANALVEIHKGKLWAESEGKDLGATFYVTLPIK</sequence>
<dbReference type="InterPro" id="IPR004358">
    <property type="entry name" value="Sig_transdc_His_kin-like_C"/>
</dbReference>
<protein>
    <recommendedName>
        <fullName evidence="2">histidine kinase</fullName>
        <ecNumber evidence="2">2.7.13.3</ecNumber>
    </recommendedName>
</protein>
<dbReference type="InterPro" id="IPR003594">
    <property type="entry name" value="HATPase_dom"/>
</dbReference>
<dbReference type="RefSeq" id="WP_090496403.1">
    <property type="nucleotide sequence ID" value="NZ_FNCH01000001.1"/>
</dbReference>
<dbReference type="PANTHER" id="PTHR42878">
    <property type="entry name" value="TWO-COMPONENT HISTIDINE KINASE"/>
    <property type="match status" value="1"/>
</dbReference>
<evidence type="ECO:0000313" key="11">
    <source>
        <dbReference type="Proteomes" id="UP000199643"/>
    </source>
</evidence>
<evidence type="ECO:0000256" key="5">
    <source>
        <dbReference type="ARBA" id="ARBA00022741"/>
    </source>
</evidence>
<evidence type="ECO:0000256" key="2">
    <source>
        <dbReference type="ARBA" id="ARBA00012438"/>
    </source>
</evidence>
<dbReference type="Proteomes" id="UP000199643">
    <property type="component" value="Unassembled WGS sequence"/>
</dbReference>
<dbReference type="SMART" id="SM00387">
    <property type="entry name" value="HATPase_c"/>
    <property type="match status" value="1"/>
</dbReference>
<dbReference type="GO" id="GO:0000155">
    <property type="term" value="F:phosphorelay sensor kinase activity"/>
    <property type="evidence" value="ECO:0007669"/>
    <property type="project" value="InterPro"/>
</dbReference>
<dbReference type="AlphaFoldDB" id="A0A1G7NQQ9"/>
<dbReference type="Pfam" id="PF02518">
    <property type="entry name" value="HATPase_c"/>
    <property type="match status" value="1"/>
</dbReference>
<dbReference type="STRING" id="405671.SAMN05421827_101452"/>
<dbReference type="PROSITE" id="PS50109">
    <property type="entry name" value="HIS_KIN"/>
    <property type="match status" value="1"/>
</dbReference>
<keyword evidence="6 10" id="KW-0418">Kinase</keyword>
<evidence type="ECO:0000256" key="6">
    <source>
        <dbReference type="ARBA" id="ARBA00022777"/>
    </source>
</evidence>
<dbReference type="GO" id="GO:0007234">
    <property type="term" value="P:osmosensory signaling via phosphorelay pathway"/>
    <property type="evidence" value="ECO:0007669"/>
    <property type="project" value="TreeGrafter"/>
</dbReference>
<dbReference type="InterPro" id="IPR050351">
    <property type="entry name" value="BphY/WalK/GraS-like"/>
</dbReference>
<dbReference type="CDD" id="cd00082">
    <property type="entry name" value="HisKA"/>
    <property type="match status" value="1"/>
</dbReference>
<dbReference type="GO" id="GO:0005524">
    <property type="term" value="F:ATP binding"/>
    <property type="evidence" value="ECO:0007669"/>
    <property type="project" value="UniProtKB-KW"/>
</dbReference>
<evidence type="ECO:0000256" key="1">
    <source>
        <dbReference type="ARBA" id="ARBA00000085"/>
    </source>
</evidence>
<reference evidence="11" key="1">
    <citation type="submission" date="2016-10" db="EMBL/GenBank/DDBJ databases">
        <authorList>
            <person name="Varghese N."/>
            <person name="Submissions S."/>
        </authorList>
    </citation>
    <scope>NUCLEOTIDE SEQUENCE [LARGE SCALE GENOMIC DNA]</scope>
    <source>
        <strain evidence="11">DSM 17933</strain>
    </source>
</reference>
<feature type="domain" description="Histidine kinase" evidence="9">
    <location>
        <begin position="150"/>
        <end position="366"/>
    </location>
</feature>
<proteinExistence type="predicted"/>
<dbReference type="GO" id="GO:0000156">
    <property type="term" value="F:phosphorelay response regulator activity"/>
    <property type="evidence" value="ECO:0007669"/>
    <property type="project" value="TreeGrafter"/>
</dbReference>
<evidence type="ECO:0000313" key="10">
    <source>
        <dbReference type="EMBL" id="SDF76257.1"/>
    </source>
</evidence>
<keyword evidence="7" id="KW-0067">ATP-binding</keyword>
<gene>
    <name evidence="10" type="ORF">SAMN05421827_101452</name>
</gene>
<keyword evidence="5" id="KW-0547">Nucleotide-binding</keyword>
<dbReference type="PRINTS" id="PR00344">
    <property type="entry name" value="BCTRLSENSOR"/>
</dbReference>
<dbReference type="EMBL" id="FNCH01000001">
    <property type="protein sequence ID" value="SDF76257.1"/>
    <property type="molecule type" value="Genomic_DNA"/>
</dbReference>
<dbReference type="InterPro" id="IPR003661">
    <property type="entry name" value="HisK_dim/P_dom"/>
</dbReference>
<dbReference type="InterPro" id="IPR036097">
    <property type="entry name" value="HisK_dim/P_sf"/>
</dbReference>
<dbReference type="GO" id="GO:0030295">
    <property type="term" value="F:protein kinase activator activity"/>
    <property type="evidence" value="ECO:0007669"/>
    <property type="project" value="TreeGrafter"/>
</dbReference>
<name>A0A1G7NQQ9_9SPHI</name>
<dbReference type="FunFam" id="3.30.565.10:FF:000006">
    <property type="entry name" value="Sensor histidine kinase WalK"/>
    <property type="match status" value="1"/>
</dbReference>
<evidence type="ECO:0000256" key="4">
    <source>
        <dbReference type="ARBA" id="ARBA00022679"/>
    </source>
</evidence>
<dbReference type="EC" id="2.7.13.3" evidence="2"/>
<comment type="catalytic activity">
    <reaction evidence="1">
        <text>ATP + protein L-histidine = ADP + protein N-phospho-L-histidine.</text>
        <dbReference type="EC" id="2.7.13.3"/>
    </reaction>
</comment>
<evidence type="ECO:0000259" key="9">
    <source>
        <dbReference type="PROSITE" id="PS50109"/>
    </source>
</evidence>
<keyword evidence="8" id="KW-0902">Two-component regulatory system</keyword>
<organism evidence="10 11">
    <name type="scientific">Pedobacter terrae</name>
    <dbReference type="NCBI Taxonomy" id="405671"/>
    <lineage>
        <taxon>Bacteria</taxon>
        <taxon>Pseudomonadati</taxon>
        <taxon>Bacteroidota</taxon>
        <taxon>Sphingobacteriia</taxon>
        <taxon>Sphingobacteriales</taxon>
        <taxon>Sphingobacteriaceae</taxon>
        <taxon>Pedobacter</taxon>
    </lineage>
</organism>
<evidence type="ECO:0000256" key="3">
    <source>
        <dbReference type="ARBA" id="ARBA00022553"/>
    </source>
</evidence>
<dbReference type="SUPFAM" id="SSF55874">
    <property type="entry name" value="ATPase domain of HSP90 chaperone/DNA topoisomerase II/histidine kinase"/>
    <property type="match status" value="1"/>
</dbReference>
<keyword evidence="3" id="KW-0597">Phosphoprotein</keyword>
<dbReference type="InterPro" id="IPR036890">
    <property type="entry name" value="HATPase_C_sf"/>
</dbReference>
<keyword evidence="4" id="KW-0808">Transferase</keyword>
<keyword evidence="11" id="KW-1185">Reference proteome</keyword>